<keyword evidence="6" id="KW-0813">Transport</keyword>
<proteinExistence type="inferred from homology"/>
<feature type="transmembrane region" description="Helical" evidence="6">
    <location>
        <begin position="289"/>
        <end position="317"/>
    </location>
</feature>
<dbReference type="Pfam" id="PF06965">
    <property type="entry name" value="Na_H_antiport_1"/>
    <property type="match status" value="1"/>
</dbReference>
<keyword evidence="3 6" id="KW-0812">Transmembrane</keyword>
<keyword evidence="5 6" id="KW-0472">Membrane</keyword>
<feature type="transmembrane region" description="Helical" evidence="6">
    <location>
        <begin position="329"/>
        <end position="350"/>
    </location>
</feature>
<gene>
    <name evidence="7" type="primary">nhaA_2</name>
    <name evidence="6" type="synonym">nhaA</name>
    <name evidence="7" type="ORF">AQS8620_02116</name>
</gene>
<dbReference type="GO" id="GO:0006885">
    <property type="term" value="P:regulation of pH"/>
    <property type="evidence" value="ECO:0007669"/>
    <property type="project" value="UniProtKB-UniRule"/>
</dbReference>
<evidence type="ECO:0000256" key="4">
    <source>
        <dbReference type="ARBA" id="ARBA00022989"/>
    </source>
</evidence>
<comment type="function">
    <text evidence="6">Na(+)/H(+) antiporter that extrudes sodium in exchange for external protons.</text>
</comment>
<comment type="subcellular location">
    <subcellularLocation>
        <location evidence="1">Cell inner membrane</location>
        <topology evidence="1">Multi-pass membrane protein</topology>
    </subcellularLocation>
    <subcellularLocation>
        <location evidence="6">Cell membrane</location>
        <topology evidence="6">Multi-pass membrane protein</topology>
    </subcellularLocation>
</comment>
<reference evidence="7 8" key="1">
    <citation type="submission" date="2017-03" db="EMBL/GenBank/DDBJ databases">
        <authorList>
            <person name="Afonso C.L."/>
            <person name="Miller P.J."/>
            <person name="Scott M.A."/>
            <person name="Spackman E."/>
            <person name="Goraichik I."/>
            <person name="Dimitrov K.M."/>
            <person name="Suarez D.L."/>
            <person name="Swayne D.E."/>
        </authorList>
    </citation>
    <scope>NUCLEOTIDE SEQUENCE [LARGE SCALE GENOMIC DNA]</scope>
    <source>
        <strain evidence="7 8">CECT 8620</strain>
    </source>
</reference>
<dbReference type="RefSeq" id="WP_085836833.1">
    <property type="nucleotide sequence ID" value="NZ_FWFS01000007.1"/>
</dbReference>
<dbReference type="AlphaFoldDB" id="A0A1Y5SYN5"/>
<comment type="similarity">
    <text evidence="6">Belongs to the NhaA Na(+)/H(+) (TC 2.A.33) antiporter family.</text>
</comment>
<dbReference type="HAMAP" id="MF_01844">
    <property type="entry name" value="NhaA"/>
    <property type="match status" value="1"/>
</dbReference>
<evidence type="ECO:0000256" key="5">
    <source>
        <dbReference type="ARBA" id="ARBA00023136"/>
    </source>
</evidence>
<dbReference type="NCBIfam" id="NF007112">
    <property type="entry name" value="PRK09561.1"/>
    <property type="match status" value="1"/>
</dbReference>
<dbReference type="GO" id="GO:0005886">
    <property type="term" value="C:plasma membrane"/>
    <property type="evidence" value="ECO:0007669"/>
    <property type="project" value="UniProtKB-SubCell"/>
</dbReference>
<evidence type="ECO:0000256" key="3">
    <source>
        <dbReference type="ARBA" id="ARBA00022692"/>
    </source>
</evidence>
<feature type="transmembrane region" description="Helical" evidence="6">
    <location>
        <begin position="59"/>
        <end position="78"/>
    </location>
</feature>
<dbReference type="NCBIfam" id="NF007111">
    <property type="entry name" value="PRK09560.1"/>
    <property type="match status" value="1"/>
</dbReference>
<dbReference type="Gene3D" id="1.20.1530.10">
    <property type="entry name" value="Na+/H+ antiporter like domain"/>
    <property type="match status" value="1"/>
</dbReference>
<feature type="transmembrane region" description="Helical" evidence="6">
    <location>
        <begin position="182"/>
        <end position="198"/>
    </location>
</feature>
<protein>
    <recommendedName>
        <fullName evidence="6">Na(+)/H(+) antiporter NhaA</fullName>
    </recommendedName>
    <alternativeName>
        <fullName evidence="6">Sodium/proton antiporter NhaA</fullName>
    </alternativeName>
</protein>
<feature type="transmembrane region" description="Helical" evidence="6">
    <location>
        <begin position="99"/>
        <end position="118"/>
    </location>
</feature>
<feature type="transmembrane region" description="Helical" evidence="6">
    <location>
        <begin position="157"/>
        <end position="176"/>
    </location>
</feature>
<keyword evidence="6" id="KW-0915">Sodium</keyword>
<feature type="transmembrane region" description="Helical" evidence="6">
    <location>
        <begin position="15"/>
        <end position="39"/>
    </location>
</feature>
<dbReference type="EMBL" id="FWFS01000007">
    <property type="protein sequence ID" value="SLN49536.1"/>
    <property type="molecule type" value="Genomic_DNA"/>
</dbReference>
<keyword evidence="2 6" id="KW-1003">Cell membrane</keyword>
<comment type="catalytic activity">
    <reaction evidence="6">
        <text>Na(+)(in) + 2 H(+)(out) = Na(+)(out) + 2 H(+)(in)</text>
        <dbReference type="Rhea" id="RHEA:29251"/>
        <dbReference type="ChEBI" id="CHEBI:15378"/>
        <dbReference type="ChEBI" id="CHEBI:29101"/>
    </reaction>
</comment>
<evidence type="ECO:0000313" key="8">
    <source>
        <dbReference type="Proteomes" id="UP000193862"/>
    </source>
</evidence>
<dbReference type="InterPro" id="IPR023171">
    <property type="entry name" value="Na/H_antiporter_dom_sf"/>
</dbReference>
<dbReference type="GO" id="GO:0015385">
    <property type="term" value="F:sodium:proton antiporter activity"/>
    <property type="evidence" value="ECO:0007669"/>
    <property type="project" value="UniProtKB-UniRule"/>
</dbReference>
<evidence type="ECO:0000256" key="2">
    <source>
        <dbReference type="ARBA" id="ARBA00022475"/>
    </source>
</evidence>
<evidence type="ECO:0000256" key="6">
    <source>
        <dbReference type="HAMAP-Rule" id="MF_01844"/>
    </source>
</evidence>
<keyword evidence="6" id="KW-0739">Sodium transport</keyword>
<dbReference type="NCBIfam" id="TIGR00773">
    <property type="entry name" value="NhaA"/>
    <property type="match status" value="1"/>
</dbReference>
<keyword evidence="8" id="KW-1185">Reference proteome</keyword>
<feature type="transmembrane region" description="Helical" evidence="6">
    <location>
        <begin position="210"/>
        <end position="238"/>
    </location>
</feature>
<feature type="transmembrane region" description="Helical" evidence="6">
    <location>
        <begin position="362"/>
        <end position="379"/>
    </location>
</feature>
<evidence type="ECO:0000256" key="1">
    <source>
        <dbReference type="ARBA" id="ARBA00004429"/>
    </source>
</evidence>
<dbReference type="InterPro" id="IPR004670">
    <property type="entry name" value="NhaA"/>
</dbReference>
<keyword evidence="6" id="KW-0050">Antiport</keyword>
<accession>A0A1Y5SYN5</accession>
<evidence type="ECO:0000313" key="7">
    <source>
        <dbReference type="EMBL" id="SLN49536.1"/>
    </source>
</evidence>
<keyword evidence="4 6" id="KW-1133">Transmembrane helix</keyword>
<dbReference type="OrthoDB" id="9808135at2"/>
<dbReference type="Proteomes" id="UP000193862">
    <property type="component" value="Unassembled WGS sequence"/>
</dbReference>
<feature type="transmembrane region" description="Helical" evidence="6">
    <location>
        <begin position="124"/>
        <end position="145"/>
    </location>
</feature>
<sequence length="412" mass="44362">MLLRSLEDFFDSDTAGGLVLVASAVAALAIANSSLYPYYEGLLSAPFTIALGDAELSKSLLLWINDGLMAVFFLLVGLELKRERLEGKLRNPSDIVLPGVAALGGMMVPALIFAAINWHSADTLSGWAIPSATDIAFAVGVMALVGQRLPGSLRVFLLTLAILDDLGAILIIAFFYASDLQVDYLFLAIIPLFFMWYLNRAAIHRPALIIMLGIVLWVLILQSGIEATLAGVITAFFIPMRDKWGKSPAHALENALSPYVFFLIVPIFVLANAGVVLSGFRWSIYGNPIVLGVALGLFVGKQLGVFGTTWLLIKFGIARKPFGATWRQVYGVAVLAGIGFTMSLFIGGLSYSSTDLMNQVRIGVLTGSIGSAVIGYLILRLAPLSQEQQAAIARGETEARLDIEPQRQHESA</sequence>
<feature type="transmembrane region" description="Helical" evidence="6">
    <location>
        <begin position="258"/>
        <end position="277"/>
    </location>
</feature>
<name>A0A1Y5SYN5_9RHOB</name>
<organism evidence="7 8">
    <name type="scientific">Aquimixticola soesokkakensis</name>
    <dbReference type="NCBI Taxonomy" id="1519096"/>
    <lineage>
        <taxon>Bacteria</taxon>
        <taxon>Pseudomonadati</taxon>
        <taxon>Pseudomonadota</taxon>
        <taxon>Alphaproteobacteria</taxon>
        <taxon>Rhodobacterales</taxon>
        <taxon>Paracoccaceae</taxon>
        <taxon>Aquimixticola</taxon>
    </lineage>
</organism>
<dbReference type="PANTHER" id="PTHR30341">
    <property type="entry name" value="SODIUM ION/PROTON ANTIPORTER NHAA-RELATED"/>
    <property type="match status" value="1"/>
</dbReference>
<dbReference type="PANTHER" id="PTHR30341:SF0">
    <property type="entry name" value="NA(+)_H(+) ANTIPORTER NHAA"/>
    <property type="match status" value="1"/>
</dbReference>
<keyword evidence="6" id="KW-0406">Ion transport</keyword>